<feature type="region of interest" description="Disordered" evidence="1">
    <location>
        <begin position="61"/>
        <end position="112"/>
    </location>
</feature>
<sequence length="302" mass="34463">MLTNPGQAAINYNKLFNKTNMEPRVDSAQEKIDTEDAEENADQMGPEVTVFNVESVVNAVRPSGGSRTFDGTDDGQAEQASRGEETGEPSRQQTMSWTTHQTDDDSDDELVSQQDNGGVIQEGTSNRKQSSMKTTSLQVNEDLDDATFSRELLFLNPKQRLQAAIKYLTLKDAKLATLPSLKDLPKLKIWYQRRMTPTEDKTGSFERPDEYELLKRLERIRNTQFTLPTITRGTVDRRALCTTLESIKAAFTREMKLKQIDLSRELFTLYNVHRLPHASDVTKFKRIFFAMFPNREKDILIN</sequence>
<reference evidence="3" key="1">
    <citation type="submission" date="2025-08" db="UniProtKB">
        <authorList>
            <consortium name="RefSeq"/>
        </authorList>
    </citation>
    <scope>IDENTIFICATION</scope>
</reference>
<dbReference type="GeneID" id="103509689"/>
<evidence type="ECO:0000313" key="3">
    <source>
        <dbReference type="RefSeq" id="XP_008472539.2"/>
    </source>
</evidence>
<protein>
    <submittedName>
        <fullName evidence="3">Uncharacterized protein LOC103509689</fullName>
    </submittedName>
</protein>
<gene>
    <name evidence="3" type="primary">LOC103509689</name>
</gene>
<dbReference type="PaxDb" id="121845-A0A1S3D1V0"/>
<proteinExistence type="predicted"/>
<feature type="compositionally biased region" description="Basic and acidic residues" evidence="1">
    <location>
        <begin position="21"/>
        <end position="34"/>
    </location>
</feature>
<name>A0A1S3D1V0_DIACI</name>
<feature type="compositionally biased region" description="Polar residues" evidence="1">
    <location>
        <begin position="89"/>
        <end position="100"/>
    </location>
</feature>
<evidence type="ECO:0000256" key="1">
    <source>
        <dbReference type="SAM" id="MobiDB-lite"/>
    </source>
</evidence>
<dbReference type="AlphaFoldDB" id="A0A1S3D1V0"/>
<dbReference type="RefSeq" id="XP_008472539.2">
    <property type="nucleotide sequence ID" value="XM_008474317.2"/>
</dbReference>
<evidence type="ECO:0000313" key="2">
    <source>
        <dbReference type="Proteomes" id="UP000079169"/>
    </source>
</evidence>
<organism evidence="2 3">
    <name type="scientific">Diaphorina citri</name>
    <name type="common">Asian citrus psyllid</name>
    <dbReference type="NCBI Taxonomy" id="121845"/>
    <lineage>
        <taxon>Eukaryota</taxon>
        <taxon>Metazoa</taxon>
        <taxon>Ecdysozoa</taxon>
        <taxon>Arthropoda</taxon>
        <taxon>Hexapoda</taxon>
        <taxon>Insecta</taxon>
        <taxon>Pterygota</taxon>
        <taxon>Neoptera</taxon>
        <taxon>Paraneoptera</taxon>
        <taxon>Hemiptera</taxon>
        <taxon>Sternorrhyncha</taxon>
        <taxon>Psylloidea</taxon>
        <taxon>Psyllidae</taxon>
        <taxon>Diaphorininae</taxon>
        <taxon>Diaphorina</taxon>
    </lineage>
</organism>
<accession>A0A1S3D1V0</accession>
<dbReference type="Proteomes" id="UP000079169">
    <property type="component" value="Unplaced"/>
</dbReference>
<dbReference type="KEGG" id="dci:103509689"/>
<keyword evidence="2" id="KW-1185">Reference proteome</keyword>
<feature type="region of interest" description="Disordered" evidence="1">
    <location>
        <begin position="1"/>
        <end position="48"/>
    </location>
</feature>